<evidence type="ECO:0000256" key="4">
    <source>
        <dbReference type="ARBA" id="ARBA00023239"/>
    </source>
</evidence>
<dbReference type="Proteomes" id="UP000019141">
    <property type="component" value="Unassembled WGS sequence"/>
</dbReference>
<dbReference type="HOGENOM" id="CLU_2951658_0_0_7"/>
<organism evidence="5 6">
    <name type="scientific">Entotheonella factor</name>
    <dbReference type="NCBI Taxonomy" id="1429438"/>
    <lineage>
        <taxon>Bacteria</taxon>
        <taxon>Pseudomonadati</taxon>
        <taxon>Nitrospinota/Tectimicrobiota group</taxon>
        <taxon>Candidatus Tectimicrobiota</taxon>
        <taxon>Candidatus Entotheonellia</taxon>
        <taxon>Candidatus Entotheonellales</taxon>
        <taxon>Candidatus Entotheonellaceae</taxon>
        <taxon>Candidatus Entotheonella</taxon>
    </lineage>
</organism>
<dbReference type="GO" id="GO:0001561">
    <property type="term" value="P:fatty acid alpha-oxidation"/>
    <property type="evidence" value="ECO:0007669"/>
    <property type="project" value="TreeGrafter"/>
</dbReference>
<keyword evidence="6" id="KW-1185">Reference proteome</keyword>
<evidence type="ECO:0000256" key="2">
    <source>
        <dbReference type="ARBA" id="ARBA00022723"/>
    </source>
</evidence>
<dbReference type="Gene3D" id="3.40.50.970">
    <property type="match status" value="1"/>
</dbReference>
<name>W4LL37_ENTF1</name>
<keyword evidence="4" id="KW-0456">Lyase</keyword>
<reference evidence="5 6" key="1">
    <citation type="journal article" date="2014" name="Nature">
        <title>An environmental bacterial taxon with a large and distinct metabolic repertoire.</title>
        <authorList>
            <person name="Wilson M.C."/>
            <person name="Mori T."/>
            <person name="Ruckert C."/>
            <person name="Uria A.R."/>
            <person name="Helf M.J."/>
            <person name="Takada K."/>
            <person name="Gernert C."/>
            <person name="Steffens U.A."/>
            <person name="Heycke N."/>
            <person name="Schmitt S."/>
            <person name="Rinke C."/>
            <person name="Helfrich E.J."/>
            <person name="Brachmann A.O."/>
            <person name="Gurgui C."/>
            <person name="Wakimoto T."/>
            <person name="Kracht M."/>
            <person name="Crusemann M."/>
            <person name="Hentschel U."/>
            <person name="Abe I."/>
            <person name="Matsunaga S."/>
            <person name="Kalinowski J."/>
            <person name="Takeyama H."/>
            <person name="Piel J."/>
        </authorList>
    </citation>
    <scope>NUCLEOTIDE SEQUENCE [LARGE SCALE GENOMIC DNA]</scope>
    <source>
        <strain evidence="6">TSY1</strain>
    </source>
</reference>
<dbReference type="AlphaFoldDB" id="W4LL37"/>
<evidence type="ECO:0008006" key="7">
    <source>
        <dbReference type="Google" id="ProtNLM"/>
    </source>
</evidence>
<dbReference type="GO" id="GO:0030976">
    <property type="term" value="F:thiamine pyrophosphate binding"/>
    <property type="evidence" value="ECO:0007669"/>
    <property type="project" value="InterPro"/>
</dbReference>
<accession>W4LL37</accession>
<dbReference type="GO" id="GO:0016829">
    <property type="term" value="F:lyase activity"/>
    <property type="evidence" value="ECO:0007669"/>
    <property type="project" value="UniProtKB-KW"/>
</dbReference>
<dbReference type="EMBL" id="AZHW01000529">
    <property type="protein sequence ID" value="ETW98697.1"/>
    <property type="molecule type" value="Genomic_DNA"/>
</dbReference>
<dbReference type="PANTHER" id="PTHR43710">
    <property type="entry name" value="2-HYDROXYACYL-COA LYASE"/>
    <property type="match status" value="1"/>
</dbReference>
<dbReference type="PANTHER" id="PTHR43710:SF2">
    <property type="entry name" value="2-HYDROXYACYL-COA LYASE 1"/>
    <property type="match status" value="1"/>
</dbReference>
<keyword evidence="2" id="KW-0479">Metal-binding</keyword>
<evidence type="ECO:0000313" key="5">
    <source>
        <dbReference type="EMBL" id="ETW98697.1"/>
    </source>
</evidence>
<dbReference type="GO" id="GO:0046872">
    <property type="term" value="F:metal ion binding"/>
    <property type="evidence" value="ECO:0007669"/>
    <property type="project" value="UniProtKB-KW"/>
</dbReference>
<dbReference type="InterPro" id="IPR029061">
    <property type="entry name" value="THDP-binding"/>
</dbReference>
<dbReference type="SUPFAM" id="SSF52518">
    <property type="entry name" value="Thiamin diphosphate-binding fold (THDP-binding)"/>
    <property type="match status" value="1"/>
</dbReference>
<protein>
    <recommendedName>
        <fullName evidence="7">Thiamine pyrophosphate enzyme TPP-binding domain-containing protein</fullName>
    </recommendedName>
</protein>
<evidence type="ECO:0000256" key="1">
    <source>
        <dbReference type="ARBA" id="ARBA00001964"/>
    </source>
</evidence>
<keyword evidence="3" id="KW-0460">Magnesium</keyword>
<comment type="caution">
    <text evidence="5">The sequence shown here is derived from an EMBL/GenBank/DDBJ whole genome shotgun (WGS) entry which is preliminary data.</text>
</comment>
<gene>
    <name evidence="5" type="ORF">ETSY1_17705</name>
</gene>
<dbReference type="InterPro" id="IPR045025">
    <property type="entry name" value="HACL1-like"/>
</dbReference>
<comment type="cofactor">
    <cofactor evidence="1">
        <name>thiamine diphosphate</name>
        <dbReference type="ChEBI" id="CHEBI:58937"/>
    </cofactor>
</comment>
<evidence type="ECO:0000313" key="6">
    <source>
        <dbReference type="Proteomes" id="UP000019141"/>
    </source>
</evidence>
<evidence type="ECO:0000256" key="3">
    <source>
        <dbReference type="ARBA" id="ARBA00022842"/>
    </source>
</evidence>
<sequence length="59" mass="6717">MSYDKIIEAFGGKGYHVETPEAFRAALRESFDGGETTLINVMIDPVAKRRPQQFAWLTR</sequence>
<proteinExistence type="predicted"/>